<dbReference type="Gene3D" id="2.40.420.20">
    <property type="match status" value="1"/>
</dbReference>
<feature type="coiled-coil region" evidence="2">
    <location>
        <begin position="108"/>
        <end position="180"/>
    </location>
</feature>
<dbReference type="InterPro" id="IPR058625">
    <property type="entry name" value="MdtA-like_BSH"/>
</dbReference>
<comment type="similarity">
    <text evidence="1">Belongs to the membrane fusion protein (MFP) (TC 8.A.1) family.</text>
</comment>
<dbReference type="GO" id="GO:1990281">
    <property type="term" value="C:efflux pump complex"/>
    <property type="evidence" value="ECO:0007669"/>
    <property type="project" value="TreeGrafter"/>
</dbReference>
<dbReference type="SUPFAM" id="SSF111369">
    <property type="entry name" value="HlyD-like secretion proteins"/>
    <property type="match status" value="1"/>
</dbReference>
<dbReference type="AlphaFoldDB" id="A0A380PR51"/>
<dbReference type="PANTHER" id="PTHR30469:SF37">
    <property type="entry name" value="RAGD PROTEIN"/>
    <property type="match status" value="1"/>
</dbReference>
<proteinExistence type="inferred from homology"/>
<dbReference type="PANTHER" id="PTHR30469">
    <property type="entry name" value="MULTIDRUG RESISTANCE PROTEIN MDTA"/>
    <property type="match status" value="1"/>
</dbReference>
<evidence type="ECO:0000259" key="4">
    <source>
        <dbReference type="Pfam" id="PF25876"/>
    </source>
</evidence>
<dbReference type="Gene3D" id="2.40.50.100">
    <property type="match status" value="1"/>
</dbReference>
<sequence length="383" mass="41633">MRNFPTRLRRFLPTIFLAGIAIIIVATGLSTRWFRSEELQENADVQAVRTVATINPVPVENSALELPGRIEAWSRAPIYARVSGYLKSWSVDIGQPVKAGQLLAEIDIPDVDQQLSQAKAELTQAQSNAALAAATAKRWQSLLASNSVSRQETEERTADLKAQEAEVNALEANVERVQAMQRYSHLIAPFDGVVTARNTDVGSLINIGMSTGSELFVVSDVRRLRVYVSVPQRQVSSIRLGTLAQITVPEHPDKHFKASVESISKAIDTNSGSMLVQLAVDNTTGELLPGAYANVRFEISSDKKYLGLPPSALIIGKNGVQIALLDKQHRVQLRKVVIVKDLGSIVELADGVTTSDQIINSPPDGVTNGDLVRVALTQQKSTK</sequence>
<dbReference type="NCBIfam" id="TIGR01730">
    <property type="entry name" value="RND_mfp"/>
    <property type="match status" value="1"/>
</dbReference>
<dbReference type="InterPro" id="IPR058792">
    <property type="entry name" value="Beta-barrel_RND_2"/>
</dbReference>
<dbReference type="Gene3D" id="2.40.30.170">
    <property type="match status" value="1"/>
</dbReference>
<keyword evidence="2" id="KW-0175">Coiled coil</keyword>
<gene>
    <name evidence="7" type="primary">macA_1</name>
    <name evidence="7" type="ORF">NCTC11470_00751</name>
</gene>
<dbReference type="EMBL" id="UHJA01000001">
    <property type="protein sequence ID" value="SUP75732.1"/>
    <property type="molecule type" value="Genomic_DNA"/>
</dbReference>
<keyword evidence="3" id="KW-0812">Transmembrane</keyword>
<evidence type="ECO:0000256" key="2">
    <source>
        <dbReference type="SAM" id="Coils"/>
    </source>
</evidence>
<feature type="domain" description="CusB-like beta-barrel" evidence="6">
    <location>
        <begin position="227"/>
        <end position="298"/>
    </location>
</feature>
<evidence type="ECO:0000313" key="8">
    <source>
        <dbReference type="Proteomes" id="UP000254835"/>
    </source>
</evidence>
<organism evidence="7 8">
    <name type="scientific">Yersinia frederiksenii</name>
    <dbReference type="NCBI Taxonomy" id="29484"/>
    <lineage>
        <taxon>Bacteria</taxon>
        <taxon>Pseudomonadati</taxon>
        <taxon>Pseudomonadota</taxon>
        <taxon>Gammaproteobacteria</taxon>
        <taxon>Enterobacterales</taxon>
        <taxon>Yersiniaceae</taxon>
        <taxon>Yersinia</taxon>
    </lineage>
</organism>
<feature type="domain" description="Multidrug resistance protein MdtA-like alpha-helical hairpin" evidence="4">
    <location>
        <begin position="114"/>
        <end position="179"/>
    </location>
</feature>
<name>A0A380PR51_YERFR</name>
<dbReference type="Pfam" id="PF25876">
    <property type="entry name" value="HH_MFP_RND"/>
    <property type="match status" value="1"/>
</dbReference>
<evidence type="ECO:0000256" key="1">
    <source>
        <dbReference type="ARBA" id="ARBA00009477"/>
    </source>
</evidence>
<dbReference type="OrthoDB" id="9816569at2"/>
<dbReference type="Gene3D" id="1.10.287.470">
    <property type="entry name" value="Helix hairpin bin"/>
    <property type="match status" value="1"/>
</dbReference>
<dbReference type="InterPro" id="IPR006143">
    <property type="entry name" value="RND_pump_MFP"/>
</dbReference>
<dbReference type="FunFam" id="2.40.30.170:FF:000010">
    <property type="entry name" value="Efflux RND transporter periplasmic adaptor subunit"/>
    <property type="match status" value="1"/>
</dbReference>
<dbReference type="GeneID" id="57907027"/>
<evidence type="ECO:0000259" key="5">
    <source>
        <dbReference type="Pfam" id="PF25917"/>
    </source>
</evidence>
<keyword evidence="3" id="KW-0472">Membrane</keyword>
<evidence type="ECO:0000259" key="6">
    <source>
        <dbReference type="Pfam" id="PF25954"/>
    </source>
</evidence>
<dbReference type="InterPro" id="IPR058624">
    <property type="entry name" value="MdtA-like_HH"/>
</dbReference>
<dbReference type="Proteomes" id="UP000254835">
    <property type="component" value="Unassembled WGS sequence"/>
</dbReference>
<accession>A0A380PR51</accession>
<reference evidence="7 8" key="1">
    <citation type="submission" date="2018-06" db="EMBL/GenBank/DDBJ databases">
        <authorList>
            <consortium name="Pathogen Informatics"/>
            <person name="Doyle S."/>
        </authorList>
    </citation>
    <scope>NUCLEOTIDE SEQUENCE [LARGE SCALE GENOMIC DNA]</scope>
    <source>
        <strain evidence="7 8">NCTC11470</strain>
    </source>
</reference>
<dbReference type="Pfam" id="PF25917">
    <property type="entry name" value="BSH_RND"/>
    <property type="match status" value="1"/>
</dbReference>
<evidence type="ECO:0000313" key="7">
    <source>
        <dbReference type="EMBL" id="SUP75732.1"/>
    </source>
</evidence>
<protein>
    <submittedName>
        <fullName evidence="7">Putative drug efflux protein</fullName>
    </submittedName>
</protein>
<feature type="domain" description="Multidrug resistance protein MdtA-like barrel-sandwich hybrid" evidence="5">
    <location>
        <begin position="76"/>
        <end position="211"/>
    </location>
</feature>
<evidence type="ECO:0000256" key="3">
    <source>
        <dbReference type="SAM" id="Phobius"/>
    </source>
</evidence>
<keyword evidence="3" id="KW-1133">Transmembrane helix</keyword>
<dbReference type="Pfam" id="PF25954">
    <property type="entry name" value="Beta-barrel_RND_2"/>
    <property type="match status" value="1"/>
</dbReference>
<dbReference type="GO" id="GO:0015562">
    <property type="term" value="F:efflux transmembrane transporter activity"/>
    <property type="evidence" value="ECO:0007669"/>
    <property type="project" value="TreeGrafter"/>
</dbReference>
<feature type="transmembrane region" description="Helical" evidence="3">
    <location>
        <begin position="12"/>
        <end position="34"/>
    </location>
</feature>
<dbReference type="RefSeq" id="WP_004708626.1">
    <property type="nucleotide sequence ID" value="NZ_CP023964.1"/>
</dbReference>